<evidence type="ECO:0000313" key="4">
    <source>
        <dbReference type="Proteomes" id="UP000277928"/>
    </source>
</evidence>
<organism evidence="3 4">
    <name type="scientific">Litomosoides sigmodontis</name>
    <name type="common">Filarial nematode worm</name>
    <dbReference type="NCBI Taxonomy" id="42156"/>
    <lineage>
        <taxon>Eukaryota</taxon>
        <taxon>Metazoa</taxon>
        <taxon>Ecdysozoa</taxon>
        <taxon>Nematoda</taxon>
        <taxon>Chromadorea</taxon>
        <taxon>Rhabditida</taxon>
        <taxon>Spirurina</taxon>
        <taxon>Spiruromorpha</taxon>
        <taxon>Filarioidea</taxon>
        <taxon>Onchocercidae</taxon>
        <taxon>Litomosoides</taxon>
    </lineage>
</organism>
<protein>
    <submittedName>
        <fullName evidence="3">Uncharacterized protein</fullName>
    </submittedName>
</protein>
<evidence type="ECO:0000256" key="2">
    <source>
        <dbReference type="SAM" id="MobiDB-lite"/>
    </source>
</evidence>
<dbReference type="OMA" id="VTWWEKN"/>
<feature type="coiled-coil region" evidence="1">
    <location>
        <begin position="1184"/>
        <end position="1211"/>
    </location>
</feature>
<keyword evidence="4" id="KW-1185">Reference proteome</keyword>
<feature type="coiled-coil region" evidence="1">
    <location>
        <begin position="299"/>
        <end position="343"/>
    </location>
</feature>
<evidence type="ECO:0000313" key="3">
    <source>
        <dbReference type="EMBL" id="VDK86866.1"/>
    </source>
</evidence>
<keyword evidence="1" id="KW-0175">Coiled coil</keyword>
<feature type="region of interest" description="Disordered" evidence="2">
    <location>
        <begin position="148"/>
        <end position="248"/>
    </location>
</feature>
<proteinExistence type="predicted"/>
<name>A0A3P6TFD5_LITSI</name>
<feature type="compositionally biased region" description="Low complexity" evidence="2">
    <location>
        <begin position="439"/>
        <end position="448"/>
    </location>
</feature>
<evidence type="ECO:0000256" key="1">
    <source>
        <dbReference type="SAM" id="Coils"/>
    </source>
</evidence>
<dbReference type="PANTHER" id="PTHR23159">
    <property type="entry name" value="CENTROSOMAL PROTEIN 2"/>
    <property type="match status" value="1"/>
</dbReference>
<sequence>MNLSTTRLNDVTPTTSHGEVIVNPDIASTSAQLMPKKGILKRSSSHGNFPRSDTVERNVTGEFFEFKPSSNQFAGRPITKIPKLTLTWSEKNAVAIYGDTTSDEAVTETDDIPVPIITPISTSQRLLSSRPIFRLNVPATKIPFTVHGTSRKDTKSERQTAILNDDVDDDDDDNDDNDDNDNDDNNDDDDDDGDGSGDDESENKSEEMIRDEEVKGLSPRADNEFSENDKDSGQKQHDNTHVQSNEITSNSHIAGKWWFGRSTKNILHCSKWGCTHSRRDDKESGDNGCKYLTPTQQRLKEIQQLKKQLKLALAQLEDKDLHLSELRNQLRDLESMVGSIRNINEQQQLLHHKEYNENCEHEKRKLIEKHEIRVRQLVQEAVDARTEMTKLQIALKELDEPKVNVEVKDAEVMTETTDNNSGHPAELPPQRPLSPPTQIPSSPQASSSSLFITTSSIPLKLLNYVENATELQAIQMQQDLPLQLQAYENEAMAWRMKAAQLEMVLKDQILKTHQDITSELAKCRTENERLRACIKHTKLEVNTSNSTTIDEQFEGNLNFTSSTTITDCYSQRCKEYAKQLEEENQRLRENIETERVRLNECEKDANLLRHTVHLMEEEKRKNSLTIEQMSREIEARNAEVEAANIIATRLQNEIAVKTKAICYLEGRHQVYRNTILDHHLVVKDESTEDWERGFSDPRYTVNVSKRVQTDLTQEALLTNEIKFVNLSDNLEALRKEFSSKESSMLERFQEIEKDLLIKSSLVVSLTSQLEEADRETTRTFDSHQNERKTFQEKLQQLGHIAENVPILQFEIEKLQQERSLMEYRLNNAKEEYEAGLGAVLAESLKKYHMQSNYWAEKVSAANANNEILRNENIALKQSIEELKLRSQLQQADMSNRLTSSINHVSHLKKQLNRSTRDVQVDVHPRVASKYVACRPNAQHKMTDIGEGDLFDEVEERLKVCQGELTIARQQVAVLQQELVDNAQIQELGRYESERQRLIARIAMLEKVEEERDELLELLRTKITSGKLSSSHSSSQVQSEFRWLSEPYLFRRSSSNAATNEIATLRGQNFILAQKNGSLKEELINLKRFIETSTRSVSSVFSNTNSASPKSLSLTALSNNNNNKHFNAFDLASNLTQVQEYLENVITQIDNSVIANNGESNDHLSKSSTSHAAKHAISSSGKAELEYLKSALKKSRREHEALAEQLDRVTLNFQDACRELNLYKQELREDVSKHSHDTRLPRSRSFAEIGRATVDLAEHLRWTEKAGTMFRELNRIRKEYHSCDRERRELRMQLVMLRGELGLAQCQLAEVLSNQQRKKWDSISNVSLVGSANDISLSSSIPIKKEKIKFDHRLRELWDTVDSSSAVFFTACTSISSLNEIICSASEPELAATKFEGVREYRVPSHDYCDFCLLPASCQESPQSFAHLEDIRQNPAKHEEMMKEEMAEQQMPSPSETEHREKSIHEKNFNGTQQERRLSSYEAQSAKNREALTNLEKQIAELEREQVKLAKEGMKSIDENNR</sequence>
<feature type="coiled-coil region" evidence="1">
    <location>
        <begin position="367"/>
        <end position="394"/>
    </location>
</feature>
<feature type="compositionally biased region" description="Acidic residues" evidence="2">
    <location>
        <begin position="165"/>
        <end position="201"/>
    </location>
</feature>
<feature type="compositionally biased region" description="Pro residues" evidence="2">
    <location>
        <begin position="426"/>
        <end position="438"/>
    </location>
</feature>
<feature type="region of interest" description="Disordered" evidence="2">
    <location>
        <begin position="414"/>
        <end position="448"/>
    </location>
</feature>
<dbReference type="Proteomes" id="UP000277928">
    <property type="component" value="Unassembled WGS sequence"/>
</dbReference>
<dbReference type="EMBL" id="UYRX01000881">
    <property type="protein sequence ID" value="VDK86866.1"/>
    <property type="molecule type" value="Genomic_DNA"/>
</dbReference>
<accession>A0A3P6TFD5</accession>
<feature type="coiled-coil region" evidence="1">
    <location>
        <begin position="570"/>
        <end position="646"/>
    </location>
</feature>
<feature type="coiled-coil region" evidence="1">
    <location>
        <begin position="950"/>
        <end position="1024"/>
    </location>
</feature>
<dbReference type="STRING" id="42156.A0A3P6TFD5"/>
<feature type="compositionally biased region" description="Basic and acidic residues" evidence="2">
    <location>
        <begin position="202"/>
        <end position="240"/>
    </location>
</feature>
<feature type="compositionally biased region" description="Basic and acidic residues" evidence="2">
    <location>
        <begin position="1455"/>
        <end position="1478"/>
    </location>
</feature>
<feature type="region of interest" description="Disordered" evidence="2">
    <location>
        <begin position="1438"/>
        <end position="1488"/>
    </location>
</feature>
<dbReference type="OrthoDB" id="5807119at2759"/>
<reference evidence="3 4" key="1">
    <citation type="submission" date="2018-08" db="EMBL/GenBank/DDBJ databases">
        <authorList>
            <person name="Laetsch R D."/>
            <person name="Stevens L."/>
            <person name="Kumar S."/>
            <person name="Blaxter L. M."/>
        </authorList>
    </citation>
    <scope>NUCLEOTIDE SEQUENCE [LARGE SCALE GENOMIC DNA]</scope>
</reference>
<gene>
    <name evidence="3" type="ORF">NLS_LOCUS7853</name>
</gene>
<dbReference type="PANTHER" id="PTHR23159:SF31">
    <property type="entry name" value="CENTROSOME-ASSOCIATED PROTEIN CEP250 ISOFORM X1"/>
    <property type="match status" value="1"/>
</dbReference>
<feature type="coiled-coil region" evidence="1">
    <location>
        <begin position="858"/>
        <end position="885"/>
    </location>
</feature>